<protein>
    <submittedName>
        <fullName evidence="1">Uncharacterized protein</fullName>
    </submittedName>
</protein>
<organism evidence="1 2">
    <name type="scientific">Deinococcus soli</name>
    <name type="common">ex Cha et al. 2016</name>
    <dbReference type="NCBI Taxonomy" id="1309411"/>
    <lineage>
        <taxon>Bacteria</taxon>
        <taxon>Thermotogati</taxon>
        <taxon>Deinococcota</taxon>
        <taxon>Deinococci</taxon>
        <taxon>Deinococcales</taxon>
        <taxon>Deinococcaceae</taxon>
        <taxon>Deinococcus</taxon>
    </lineage>
</organism>
<evidence type="ECO:0000313" key="2">
    <source>
        <dbReference type="Proteomes" id="UP001185331"/>
    </source>
</evidence>
<sequence>MEHPTRPARIVHPDTPRPSIQLHASKQPQHIGAGAGLIDGEPVTFSVTYSATRRAFEVRSLLYGRTFTEELPQNQLPYLLSQVERYSHALPVPGIPHLLALHGSLLALHRAWNPQPCLAAA</sequence>
<dbReference type="Proteomes" id="UP001185331">
    <property type="component" value="Unassembled WGS sequence"/>
</dbReference>
<proteinExistence type="predicted"/>
<dbReference type="EMBL" id="JAVDQK010000004">
    <property type="protein sequence ID" value="MDR6218449.1"/>
    <property type="molecule type" value="Genomic_DNA"/>
</dbReference>
<accession>A0AAE4BMS5</accession>
<dbReference type="RefSeq" id="WP_309854945.1">
    <property type="nucleotide sequence ID" value="NZ_JAVDQJ010000005.1"/>
</dbReference>
<name>A0AAE4BMS5_9DEIO</name>
<evidence type="ECO:0000313" key="1">
    <source>
        <dbReference type="EMBL" id="MDR6218449.1"/>
    </source>
</evidence>
<comment type="caution">
    <text evidence="1">The sequence shown here is derived from an EMBL/GenBank/DDBJ whole genome shotgun (WGS) entry which is preliminary data.</text>
</comment>
<gene>
    <name evidence="1" type="ORF">J2Y00_002012</name>
</gene>
<reference evidence="1" key="1">
    <citation type="submission" date="2023-07" db="EMBL/GenBank/DDBJ databases">
        <title>Sorghum-associated microbial communities from plants grown in Nebraska, USA.</title>
        <authorList>
            <person name="Schachtman D."/>
        </authorList>
    </citation>
    <scope>NUCLEOTIDE SEQUENCE</scope>
    <source>
        <strain evidence="1">BE330</strain>
    </source>
</reference>
<dbReference type="AlphaFoldDB" id="A0AAE4BMS5"/>